<keyword evidence="3" id="KW-1185">Reference proteome</keyword>
<protein>
    <submittedName>
        <fullName evidence="2">Uncharacterized protein</fullName>
    </submittedName>
</protein>
<accession>A0AAN8DSG5</accession>
<comment type="caution">
    <text evidence="2">The sequence shown here is derived from an EMBL/GenBank/DDBJ whole genome shotgun (WGS) entry which is preliminary data.</text>
</comment>
<proteinExistence type="predicted"/>
<feature type="transmembrane region" description="Helical" evidence="1">
    <location>
        <begin position="94"/>
        <end position="111"/>
    </location>
</feature>
<dbReference type="Proteomes" id="UP001331515">
    <property type="component" value="Unassembled WGS sequence"/>
</dbReference>
<reference evidence="2 3" key="1">
    <citation type="journal article" date="2023" name="Mol. Biol. Evol.">
        <title>Genomics of Secondarily Temperate Adaptation in the Only Non-Antarctic Icefish.</title>
        <authorList>
            <person name="Rivera-Colon A.G."/>
            <person name="Rayamajhi N."/>
            <person name="Minhas B.F."/>
            <person name="Madrigal G."/>
            <person name="Bilyk K.T."/>
            <person name="Yoon V."/>
            <person name="Hune M."/>
            <person name="Gregory S."/>
            <person name="Cheng C.H.C."/>
            <person name="Catchen J.M."/>
        </authorList>
    </citation>
    <scope>NUCLEOTIDE SEQUENCE [LARGE SCALE GENOMIC DNA]</scope>
    <source>
        <tissue evidence="2">White muscle</tissue>
    </source>
</reference>
<keyword evidence="1" id="KW-0812">Transmembrane</keyword>
<dbReference type="AlphaFoldDB" id="A0AAN8DSG5"/>
<organism evidence="2 3">
    <name type="scientific">Champsocephalus gunnari</name>
    <name type="common">Mackerel icefish</name>
    <dbReference type="NCBI Taxonomy" id="52237"/>
    <lineage>
        <taxon>Eukaryota</taxon>
        <taxon>Metazoa</taxon>
        <taxon>Chordata</taxon>
        <taxon>Craniata</taxon>
        <taxon>Vertebrata</taxon>
        <taxon>Euteleostomi</taxon>
        <taxon>Actinopterygii</taxon>
        <taxon>Neopterygii</taxon>
        <taxon>Teleostei</taxon>
        <taxon>Neoteleostei</taxon>
        <taxon>Acanthomorphata</taxon>
        <taxon>Eupercaria</taxon>
        <taxon>Perciformes</taxon>
        <taxon>Notothenioidei</taxon>
        <taxon>Channichthyidae</taxon>
        <taxon>Champsocephalus</taxon>
    </lineage>
</organism>
<keyword evidence="1" id="KW-1133">Transmembrane helix</keyword>
<evidence type="ECO:0000313" key="2">
    <source>
        <dbReference type="EMBL" id="KAK5928496.1"/>
    </source>
</evidence>
<sequence>MWIKDDVTLLRVLQPVSSHPSLSDHNVPPLFSVLGTVAATYLAIAIIVKYHTTPSVIVHIAPLYTGGISSWASMFSVIPTICFGFQVSATHMKCIHGGLLTLLTCVWNIMLW</sequence>
<name>A0AAN8DSG5_CHAGU</name>
<dbReference type="EMBL" id="JAURVH010001518">
    <property type="protein sequence ID" value="KAK5928496.1"/>
    <property type="molecule type" value="Genomic_DNA"/>
</dbReference>
<evidence type="ECO:0000313" key="3">
    <source>
        <dbReference type="Proteomes" id="UP001331515"/>
    </source>
</evidence>
<keyword evidence="1" id="KW-0472">Membrane</keyword>
<feature type="transmembrane region" description="Helical" evidence="1">
    <location>
        <begin position="30"/>
        <end position="48"/>
    </location>
</feature>
<gene>
    <name evidence="2" type="ORF">CgunFtcFv8_013553</name>
</gene>
<evidence type="ECO:0000256" key="1">
    <source>
        <dbReference type="SAM" id="Phobius"/>
    </source>
</evidence>